<reference evidence="1" key="2">
    <citation type="submission" date="2023-01" db="EMBL/GenBank/DDBJ databases">
        <title>Draft genome sequence of Litoribrevibacter albus strain NBRC 110071.</title>
        <authorList>
            <person name="Sun Q."/>
            <person name="Mori K."/>
        </authorList>
    </citation>
    <scope>NUCLEOTIDE SEQUENCE</scope>
    <source>
        <strain evidence="1">NBRC 110071</strain>
    </source>
</reference>
<dbReference type="EMBL" id="BSNM01000011">
    <property type="protein sequence ID" value="GLQ31367.1"/>
    <property type="molecule type" value="Genomic_DNA"/>
</dbReference>
<evidence type="ECO:0000313" key="2">
    <source>
        <dbReference type="Proteomes" id="UP001161389"/>
    </source>
</evidence>
<name>A0AA37SAY0_9GAMM</name>
<dbReference type="AlphaFoldDB" id="A0AA37SAY0"/>
<dbReference type="RefSeq" id="WP_284380958.1">
    <property type="nucleotide sequence ID" value="NZ_BSNM01000011.1"/>
</dbReference>
<gene>
    <name evidence="1" type="ORF">GCM10007876_18460</name>
</gene>
<proteinExistence type="predicted"/>
<sequence>MTHKNLHELCDIATEAHTRFQKEIADIDPIVGVSQNMRDSGIPVDVMTIDCLKNGKRIILILHDDKPDSISYQFAWRDKDPEGSFTEIPFSGVTAEVMLEWMMRYLAV</sequence>
<comment type="caution">
    <text evidence="1">The sequence shown here is derived from an EMBL/GenBank/DDBJ whole genome shotgun (WGS) entry which is preliminary data.</text>
</comment>
<protein>
    <submittedName>
        <fullName evidence="1">Uncharacterized protein</fullName>
    </submittedName>
</protein>
<evidence type="ECO:0000313" key="1">
    <source>
        <dbReference type="EMBL" id="GLQ31367.1"/>
    </source>
</evidence>
<keyword evidence="2" id="KW-1185">Reference proteome</keyword>
<organism evidence="1 2">
    <name type="scientific">Litoribrevibacter albus</name>
    <dbReference type="NCBI Taxonomy" id="1473156"/>
    <lineage>
        <taxon>Bacteria</taxon>
        <taxon>Pseudomonadati</taxon>
        <taxon>Pseudomonadota</taxon>
        <taxon>Gammaproteobacteria</taxon>
        <taxon>Oceanospirillales</taxon>
        <taxon>Oceanospirillaceae</taxon>
        <taxon>Litoribrevibacter</taxon>
    </lineage>
</organism>
<reference evidence="1" key="1">
    <citation type="journal article" date="2014" name="Int. J. Syst. Evol. Microbiol.">
        <title>Complete genome sequence of Corynebacterium casei LMG S-19264T (=DSM 44701T), isolated from a smear-ripened cheese.</title>
        <authorList>
            <consortium name="US DOE Joint Genome Institute (JGI-PGF)"/>
            <person name="Walter F."/>
            <person name="Albersmeier A."/>
            <person name="Kalinowski J."/>
            <person name="Ruckert C."/>
        </authorList>
    </citation>
    <scope>NUCLEOTIDE SEQUENCE</scope>
    <source>
        <strain evidence="1">NBRC 110071</strain>
    </source>
</reference>
<dbReference type="Proteomes" id="UP001161389">
    <property type="component" value="Unassembled WGS sequence"/>
</dbReference>
<accession>A0AA37SAY0</accession>